<dbReference type="GO" id="GO:0062129">
    <property type="term" value="C:chitin-based extracellular matrix"/>
    <property type="evidence" value="ECO:0007669"/>
    <property type="project" value="TreeGrafter"/>
</dbReference>
<gene>
    <name evidence="2" type="primary">NCL1_25230</name>
    <name evidence="2" type="ORF">TNCT_110621</name>
</gene>
<protein>
    <submittedName>
        <fullName evidence="2">Cuticle protein 16.8</fullName>
    </submittedName>
</protein>
<organism evidence="2 3">
    <name type="scientific">Trichonephila clavata</name>
    <name type="common">Joro spider</name>
    <name type="synonym">Nephila clavata</name>
    <dbReference type="NCBI Taxonomy" id="2740835"/>
    <lineage>
        <taxon>Eukaryota</taxon>
        <taxon>Metazoa</taxon>
        <taxon>Ecdysozoa</taxon>
        <taxon>Arthropoda</taxon>
        <taxon>Chelicerata</taxon>
        <taxon>Arachnida</taxon>
        <taxon>Araneae</taxon>
        <taxon>Araneomorphae</taxon>
        <taxon>Entelegynae</taxon>
        <taxon>Araneoidea</taxon>
        <taxon>Nephilidae</taxon>
        <taxon>Trichonephila</taxon>
    </lineage>
</organism>
<reference evidence="2" key="1">
    <citation type="submission" date="2020-07" db="EMBL/GenBank/DDBJ databases">
        <title>Multicomponent nature underlies the extraordinary mechanical properties of spider dragline silk.</title>
        <authorList>
            <person name="Kono N."/>
            <person name="Nakamura H."/>
            <person name="Mori M."/>
            <person name="Yoshida Y."/>
            <person name="Ohtoshi R."/>
            <person name="Malay A.D."/>
            <person name="Moran D.A.P."/>
            <person name="Tomita M."/>
            <person name="Numata K."/>
            <person name="Arakawa K."/>
        </authorList>
    </citation>
    <scope>NUCLEOTIDE SEQUENCE</scope>
</reference>
<dbReference type="EMBL" id="BMAO01015957">
    <property type="protein sequence ID" value="GFR05427.1"/>
    <property type="molecule type" value="Genomic_DNA"/>
</dbReference>
<dbReference type="InterPro" id="IPR000618">
    <property type="entry name" value="Insect_cuticle"/>
</dbReference>
<evidence type="ECO:0000313" key="3">
    <source>
        <dbReference type="Proteomes" id="UP000887116"/>
    </source>
</evidence>
<dbReference type="GO" id="GO:0008010">
    <property type="term" value="F:structural constituent of chitin-based larval cuticle"/>
    <property type="evidence" value="ECO:0007669"/>
    <property type="project" value="TreeGrafter"/>
</dbReference>
<comment type="caution">
    <text evidence="2">The sequence shown here is derived from an EMBL/GenBank/DDBJ whole genome shotgun (WGS) entry which is preliminary data.</text>
</comment>
<dbReference type="PROSITE" id="PS51155">
    <property type="entry name" value="CHIT_BIND_RR_2"/>
    <property type="match status" value="1"/>
</dbReference>
<name>A0A8X6LEE0_TRICU</name>
<dbReference type="OrthoDB" id="6582524at2759"/>
<evidence type="ECO:0000256" key="1">
    <source>
        <dbReference type="PROSITE-ProRule" id="PRU00497"/>
    </source>
</evidence>
<keyword evidence="3" id="KW-1185">Reference proteome</keyword>
<evidence type="ECO:0000313" key="2">
    <source>
        <dbReference type="EMBL" id="GFR05427.1"/>
    </source>
</evidence>
<accession>A0A8X6LEE0</accession>
<dbReference type="AlphaFoldDB" id="A0A8X6LEE0"/>
<sequence>MPRSITSIIESSLKAFNSSRVLTSRETMIKAILFAVLVGLVAAQYGHGGSGGYGPDGVRNRYFILGHGRGPISTSIGSGIYGTSLGGHGGYGLGSSGRSSYGSGHSSGSYAARAPVYVAPAPVHAPAPVYAPAPVHAPAPVYAPAPVHAPAPVYAPAPVAHSYAPAPRAYAPAPAPAIRSYSAPALGHGLYGASAHGAYSAPAPSYGGHYDDLAQPTPYDFGYDVHNEHGDQLNRQESGDGHGNVRGSYGYRDAYGIFRHVDYVADHHGFRANVRTNEPGTAPQDPADLFVKICLEGQFQYVLQPLRLQGSVYVQTLTTCMICNLLLCFCHEEQMLIL</sequence>
<dbReference type="InterPro" id="IPR050468">
    <property type="entry name" value="Cuticle_Struct_Prot"/>
</dbReference>
<dbReference type="Proteomes" id="UP000887116">
    <property type="component" value="Unassembled WGS sequence"/>
</dbReference>
<dbReference type="PANTHER" id="PTHR10380">
    <property type="entry name" value="CUTICLE PROTEIN"/>
    <property type="match status" value="1"/>
</dbReference>
<proteinExistence type="predicted"/>
<dbReference type="Pfam" id="PF00379">
    <property type="entry name" value="Chitin_bind_4"/>
    <property type="match status" value="1"/>
</dbReference>
<keyword evidence="1" id="KW-0193">Cuticle</keyword>